<sequence length="75" mass="8761">MEIKDFIEKFAETIEVEDSSALTVETKFRELSEWSSLSVMLLIAFYDEEFEREIGDRDIKVCTTINDLYLLAMAK</sequence>
<evidence type="ECO:0000313" key="2">
    <source>
        <dbReference type="Proteomes" id="UP000283341"/>
    </source>
</evidence>
<reference evidence="1 2" key="1">
    <citation type="submission" date="2018-08" db="EMBL/GenBank/DDBJ databases">
        <title>A genome reference for cultivated species of the human gut microbiota.</title>
        <authorList>
            <person name="Zou Y."/>
            <person name="Xue W."/>
            <person name="Luo G."/>
        </authorList>
    </citation>
    <scope>NUCLEOTIDE SEQUENCE [LARGE SCALE GENOMIC DNA]</scope>
    <source>
        <strain evidence="1 2">AF22-3AC</strain>
    </source>
</reference>
<organism evidence="1 2">
    <name type="scientific">Bacteroides cellulosilyticus</name>
    <dbReference type="NCBI Taxonomy" id="246787"/>
    <lineage>
        <taxon>Bacteria</taxon>
        <taxon>Pseudomonadati</taxon>
        <taxon>Bacteroidota</taxon>
        <taxon>Bacteroidia</taxon>
        <taxon>Bacteroidales</taxon>
        <taxon>Bacteroidaceae</taxon>
        <taxon>Bacteroides</taxon>
    </lineage>
</organism>
<dbReference type="SUPFAM" id="SSF47336">
    <property type="entry name" value="ACP-like"/>
    <property type="match status" value="1"/>
</dbReference>
<accession>A0A412IG07</accession>
<dbReference type="RefSeq" id="WP_118402914.1">
    <property type="nucleotide sequence ID" value="NZ_JADNFX010000026.1"/>
</dbReference>
<name>A0A412IG07_9BACE</name>
<dbReference type="EMBL" id="QRVJ01000012">
    <property type="protein sequence ID" value="RGS35957.1"/>
    <property type="molecule type" value="Genomic_DNA"/>
</dbReference>
<dbReference type="Gene3D" id="1.10.1200.10">
    <property type="entry name" value="ACP-like"/>
    <property type="match status" value="1"/>
</dbReference>
<gene>
    <name evidence="1" type="ORF">DWX97_15000</name>
</gene>
<comment type="caution">
    <text evidence="1">The sequence shown here is derived from an EMBL/GenBank/DDBJ whole genome shotgun (WGS) entry which is preliminary data.</text>
</comment>
<dbReference type="AlphaFoldDB" id="A0A412IG07"/>
<protein>
    <submittedName>
        <fullName evidence="1">Acyl carrier protein</fullName>
    </submittedName>
</protein>
<proteinExistence type="predicted"/>
<dbReference type="Proteomes" id="UP000283341">
    <property type="component" value="Unassembled WGS sequence"/>
</dbReference>
<dbReference type="InterPro" id="IPR036736">
    <property type="entry name" value="ACP-like_sf"/>
</dbReference>
<evidence type="ECO:0000313" key="1">
    <source>
        <dbReference type="EMBL" id="RGS35957.1"/>
    </source>
</evidence>